<dbReference type="EMBL" id="CP108125">
    <property type="protein sequence ID" value="WTO84796.1"/>
    <property type="molecule type" value="Genomic_DNA"/>
</dbReference>
<evidence type="ECO:0000313" key="1">
    <source>
        <dbReference type="EMBL" id="WTO84796.1"/>
    </source>
</evidence>
<gene>
    <name evidence="1" type="ORF">OHU27_21200</name>
</gene>
<name>A0ABZ1IY45_9ACTN</name>
<keyword evidence="2" id="KW-1185">Reference proteome</keyword>
<sequence length="200" mass="20924">MSLVELIAQADERGLAASGLACLDRCVPLLGGDDEVLRPLWANLAADGDPAAWGTLLDQVRAKLGVADVVDDEDIEDEAALLARRMLAAAPAVRSAAEARTWADGCSVASLQIHRLLDPAQDDGAAVPSGALETVRAADASDARPEGVSPLVVAELRRQISVLEILDSHGAGGVRRALEVSTEGRRVLRAVVSRRARGRG</sequence>
<proteinExistence type="predicted"/>
<dbReference type="Proteomes" id="UP001622690">
    <property type="component" value="Chromosome"/>
</dbReference>
<accession>A0ABZ1IY45</accession>
<dbReference type="RefSeq" id="WP_055621660.1">
    <property type="nucleotide sequence ID" value="NZ_CP108125.1"/>
</dbReference>
<evidence type="ECO:0000313" key="2">
    <source>
        <dbReference type="Proteomes" id="UP001622690"/>
    </source>
</evidence>
<evidence type="ECO:0008006" key="3">
    <source>
        <dbReference type="Google" id="ProtNLM"/>
    </source>
</evidence>
<reference evidence="1 2" key="1">
    <citation type="submission" date="2022-10" db="EMBL/GenBank/DDBJ databases">
        <title>The complete genomes of actinobacterial strains from the NBC collection.</title>
        <authorList>
            <person name="Joergensen T.S."/>
            <person name="Alvarez Arevalo M."/>
            <person name="Sterndorff E.B."/>
            <person name="Faurdal D."/>
            <person name="Vuksanovic O."/>
            <person name="Mourched A.-S."/>
            <person name="Charusanti P."/>
            <person name="Shaw S."/>
            <person name="Blin K."/>
            <person name="Weber T."/>
        </authorList>
    </citation>
    <scope>NUCLEOTIDE SEQUENCE [LARGE SCALE GENOMIC DNA]</scope>
    <source>
        <strain evidence="1 2">NBC_00206</strain>
    </source>
</reference>
<organism evidence="1 2">
    <name type="scientific">Streptomyces nigra</name>
    <dbReference type="NCBI Taxonomy" id="1827580"/>
    <lineage>
        <taxon>Bacteria</taxon>
        <taxon>Bacillati</taxon>
        <taxon>Actinomycetota</taxon>
        <taxon>Actinomycetes</taxon>
        <taxon>Kitasatosporales</taxon>
        <taxon>Streptomycetaceae</taxon>
        <taxon>Streptomyces</taxon>
    </lineage>
</organism>
<protein>
    <recommendedName>
        <fullName evidence="3">PBS lyase</fullName>
    </recommendedName>
</protein>